<proteinExistence type="predicted"/>
<keyword evidence="1" id="KW-0472">Membrane</keyword>
<evidence type="ECO:0000313" key="2">
    <source>
        <dbReference type="EMBL" id="KAB2808685.1"/>
    </source>
</evidence>
<gene>
    <name evidence="2" type="ORF">F8C67_10385</name>
</gene>
<evidence type="ECO:0000313" key="3">
    <source>
        <dbReference type="Proteomes" id="UP000468650"/>
    </source>
</evidence>
<accession>A0A6N6RGT0</accession>
<evidence type="ECO:0008006" key="4">
    <source>
        <dbReference type="Google" id="ProtNLM"/>
    </source>
</evidence>
<reference evidence="2 3" key="1">
    <citation type="submission" date="2019-09" db="EMBL/GenBank/DDBJ databases">
        <title>Genomes of family Cryomorphaceae.</title>
        <authorList>
            <person name="Bowman J.P."/>
        </authorList>
    </citation>
    <scope>NUCLEOTIDE SEQUENCE [LARGE SCALE GENOMIC DNA]</scope>
    <source>
        <strain evidence="2 3">LMG 25704</strain>
    </source>
</reference>
<keyword evidence="3" id="KW-1185">Reference proteome</keyword>
<dbReference type="RefSeq" id="WP_151667780.1">
    <property type="nucleotide sequence ID" value="NZ_WBVO01000008.1"/>
</dbReference>
<name>A0A6N6RGT0_9FLAO</name>
<protein>
    <recommendedName>
        <fullName evidence="4">Phosphatase PAP2 family protein</fullName>
    </recommendedName>
</protein>
<dbReference type="Proteomes" id="UP000468650">
    <property type="component" value="Unassembled WGS sequence"/>
</dbReference>
<feature type="transmembrane region" description="Helical" evidence="1">
    <location>
        <begin position="80"/>
        <end position="98"/>
    </location>
</feature>
<feature type="transmembrane region" description="Helical" evidence="1">
    <location>
        <begin position="128"/>
        <end position="145"/>
    </location>
</feature>
<feature type="transmembrane region" description="Helical" evidence="1">
    <location>
        <begin position="182"/>
        <end position="198"/>
    </location>
</feature>
<dbReference type="EMBL" id="WBVO01000008">
    <property type="protein sequence ID" value="KAB2808685.1"/>
    <property type="molecule type" value="Genomic_DNA"/>
</dbReference>
<comment type="caution">
    <text evidence="2">The sequence shown here is derived from an EMBL/GenBank/DDBJ whole genome shotgun (WGS) entry which is preliminary data.</text>
</comment>
<organism evidence="2 3">
    <name type="scientific">Phaeocystidibacter luteus</name>
    <dbReference type="NCBI Taxonomy" id="911197"/>
    <lineage>
        <taxon>Bacteria</taxon>
        <taxon>Pseudomonadati</taxon>
        <taxon>Bacteroidota</taxon>
        <taxon>Flavobacteriia</taxon>
        <taxon>Flavobacteriales</taxon>
        <taxon>Phaeocystidibacteraceae</taxon>
        <taxon>Phaeocystidibacter</taxon>
    </lineage>
</organism>
<dbReference type="OrthoDB" id="9786064at2"/>
<feature type="transmembrane region" description="Helical" evidence="1">
    <location>
        <begin position="151"/>
        <end position="170"/>
    </location>
</feature>
<feature type="transmembrane region" description="Helical" evidence="1">
    <location>
        <begin position="39"/>
        <end position="60"/>
    </location>
</feature>
<sequence length="199" mass="22159">MSNRLAQFLSYLLHPAIIPTLGSLLVLTTIPEHVTEQQIWYISAFVLLSTYFMPAIVSVVMRRLGIISSLHMKDPKDRKYPFLVSIAFFLITANRLSGEEVPEEIIRLLLASAGTILLFYALLRVTKLSVHLAGIGGLTAVAIYLSHNYQVMMLEVIALLILLSGLLGTARLTLRAHTPMQVWVGYACGFGFTYLALFF</sequence>
<feature type="transmembrane region" description="Helical" evidence="1">
    <location>
        <begin position="9"/>
        <end position="27"/>
    </location>
</feature>
<keyword evidence="1" id="KW-0812">Transmembrane</keyword>
<feature type="transmembrane region" description="Helical" evidence="1">
    <location>
        <begin position="104"/>
        <end position="123"/>
    </location>
</feature>
<evidence type="ECO:0000256" key="1">
    <source>
        <dbReference type="SAM" id="Phobius"/>
    </source>
</evidence>
<dbReference type="AlphaFoldDB" id="A0A6N6RGT0"/>
<keyword evidence="1" id="KW-1133">Transmembrane helix</keyword>